<dbReference type="CDD" id="cd00090">
    <property type="entry name" value="HTH_ARSR"/>
    <property type="match status" value="1"/>
</dbReference>
<dbReference type="InterPro" id="IPR011008">
    <property type="entry name" value="Dimeric_a/b-barrel"/>
</dbReference>
<dbReference type="KEGG" id="gai:IMCC3135_27125"/>
<dbReference type="SUPFAM" id="SSF54909">
    <property type="entry name" value="Dimeric alpha+beta barrel"/>
    <property type="match status" value="1"/>
</dbReference>
<dbReference type="InterPro" id="IPR011991">
    <property type="entry name" value="ArsR-like_HTH"/>
</dbReference>
<evidence type="ECO:0000313" key="6">
    <source>
        <dbReference type="Proteomes" id="UP000250079"/>
    </source>
</evidence>
<dbReference type="GO" id="GO:0043565">
    <property type="term" value="F:sequence-specific DNA binding"/>
    <property type="evidence" value="ECO:0007669"/>
    <property type="project" value="InterPro"/>
</dbReference>
<dbReference type="OrthoDB" id="166264at2"/>
<evidence type="ECO:0000256" key="3">
    <source>
        <dbReference type="ARBA" id="ARBA00023163"/>
    </source>
</evidence>
<gene>
    <name evidence="5" type="primary">lrp_11</name>
    <name evidence="5" type="ORF">IMCC3135_27125</name>
</gene>
<proteinExistence type="predicted"/>
<dbReference type="InterPro" id="IPR000485">
    <property type="entry name" value="AsnC-type_HTH_dom"/>
</dbReference>
<accession>A0A2Z2P2C8</accession>
<dbReference type="Gene3D" id="3.30.70.920">
    <property type="match status" value="1"/>
</dbReference>
<organism evidence="5 6">
    <name type="scientific">Granulosicoccus antarcticus IMCC3135</name>
    <dbReference type="NCBI Taxonomy" id="1192854"/>
    <lineage>
        <taxon>Bacteria</taxon>
        <taxon>Pseudomonadati</taxon>
        <taxon>Pseudomonadota</taxon>
        <taxon>Gammaproteobacteria</taxon>
        <taxon>Chromatiales</taxon>
        <taxon>Granulosicoccaceae</taxon>
        <taxon>Granulosicoccus</taxon>
    </lineage>
</organism>
<keyword evidence="3" id="KW-0804">Transcription</keyword>
<dbReference type="EMBL" id="CP018632">
    <property type="protein sequence ID" value="ASJ75480.1"/>
    <property type="molecule type" value="Genomic_DNA"/>
</dbReference>
<evidence type="ECO:0000313" key="5">
    <source>
        <dbReference type="EMBL" id="ASJ75480.1"/>
    </source>
</evidence>
<dbReference type="InterPro" id="IPR019888">
    <property type="entry name" value="Tscrpt_reg_AsnC-like"/>
</dbReference>
<dbReference type="GO" id="GO:0006355">
    <property type="term" value="P:regulation of DNA-templated transcription"/>
    <property type="evidence" value="ECO:0007669"/>
    <property type="project" value="UniProtKB-ARBA"/>
</dbReference>
<name>A0A2Z2P2C8_9GAMM</name>
<dbReference type="InterPro" id="IPR019887">
    <property type="entry name" value="Tscrpt_reg_AsnC/Lrp_C"/>
</dbReference>
<evidence type="ECO:0000256" key="2">
    <source>
        <dbReference type="ARBA" id="ARBA00023125"/>
    </source>
</evidence>
<dbReference type="GO" id="GO:0043200">
    <property type="term" value="P:response to amino acid"/>
    <property type="evidence" value="ECO:0007669"/>
    <property type="project" value="TreeGrafter"/>
</dbReference>
<dbReference type="Pfam" id="PF13412">
    <property type="entry name" value="HTH_24"/>
    <property type="match status" value="1"/>
</dbReference>
<keyword evidence="6" id="KW-1185">Reference proteome</keyword>
<dbReference type="PROSITE" id="PS50956">
    <property type="entry name" value="HTH_ASNC_2"/>
    <property type="match status" value="1"/>
</dbReference>
<dbReference type="AlphaFoldDB" id="A0A2Z2P2C8"/>
<reference evidence="5 6" key="1">
    <citation type="submission" date="2016-12" db="EMBL/GenBank/DDBJ databases">
        <authorList>
            <person name="Song W.-J."/>
            <person name="Kurnit D.M."/>
        </authorList>
    </citation>
    <scope>NUCLEOTIDE SEQUENCE [LARGE SCALE GENOMIC DNA]</scope>
    <source>
        <strain evidence="5 6">IMCC3135</strain>
    </source>
</reference>
<dbReference type="Pfam" id="PF01037">
    <property type="entry name" value="AsnC_trans_reg"/>
    <property type="match status" value="1"/>
</dbReference>
<dbReference type="Proteomes" id="UP000250079">
    <property type="component" value="Chromosome"/>
</dbReference>
<dbReference type="GO" id="GO:0005829">
    <property type="term" value="C:cytosol"/>
    <property type="evidence" value="ECO:0007669"/>
    <property type="project" value="TreeGrafter"/>
</dbReference>
<dbReference type="PANTHER" id="PTHR30154:SF34">
    <property type="entry name" value="TRANSCRIPTIONAL REGULATOR AZLB"/>
    <property type="match status" value="1"/>
</dbReference>
<protein>
    <submittedName>
        <fullName evidence="5">Leucine-responsive regulatory protein</fullName>
    </submittedName>
</protein>
<feature type="domain" description="HTH asnC-type" evidence="4">
    <location>
        <begin position="1"/>
        <end position="62"/>
    </location>
</feature>
<dbReference type="InterPro" id="IPR036388">
    <property type="entry name" value="WH-like_DNA-bd_sf"/>
</dbReference>
<dbReference type="PANTHER" id="PTHR30154">
    <property type="entry name" value="LEUCINE-RESPONSIVE REGULATORY PROTEIN"/>
    <property type="match status" value="1"/>
</dbReference>
<keyword evidence="1" id="KW-0805">Transcription regulation</keyword>
<dbReference type="SUPFAM" id="SSF46785">
    <property type="entry name" value="Winged helix' DNA-binding domain"/>
    <property type="match status" value="1"/>
</dbReference>
<evidence type="ECO:0000259" key="4">
    <source>
        <dbReference type="PROSITE" id="PS50956"/>
    </source>
</evidence>
<dbReference type="PRINTS" id="PR00033">
    <property type="entry name" value="HTHASNC"/>
</dbReference>
<keyword evidence="2" id="KW-0238">DNA-binding</keyword>
<dbReference type="InterPro" id="IPR036390">
    <property type="entry name" value="WH_DNA-bd_sf"/>
</dbReference>
<evidence type="ECO:0000256" key="1">
    <source>
        <dbReference type="ARBA" id="ARBA00023015"/>
    </source>
</evidence>
<dbReference type="SMART" id="SM00344">
    <property type="entry name" value="HTH_ASNC"/>
    <property type="match status" value="1"/>
</dbReference>
<sequence>MDSKDRQIVRALQRDGRITNQALAQKVNLSPSPCLRRLRNLEESNVIRGYSAEIDPRKYGLSLLAFISVRLTNHTKETVTNFESQVRLIDEILACYLLTGVQDYLLHVVVKDLDGYDDFIRNRLHSIGCIASIDTSISYSIVKHTAVYPEI</sequence>
<dbReference type="Gene3D" id="1.10.10.10">
    <property type="entry name" value="Winged helix-like DNA-binding domain superfamily/Winged helix DNA-binding domain"/>
    <property type="match status" value="1"/>
</dbReference>